<dbReference type="InterPro" id="IPR011006">
    <property type="entry name" value="CheY-like_superfamily"/>
</dbReference>
<gene>
    <name evidence="5" type="ORF">GCM10023144_15000</name>
</gene>
<dbReference type="PANTHER" id="PTHR46663:SF2">
    <property type="entry name" value="GGDEF DOMAIN-CONTAINING PROTEIN"/>
    <property type="match status" value="1"/>
</dbReference>
<dbReference type="SUPFAM" id="SSF52172">
    <property type="entry name" value="CheY-like"/>
    <property type="match status" value="1"/>
</dbReference>
<dbReference type="Gene3D" id="3.40.50.2300">
    <property type="match status" value="1"/>
</dbReference>
<feature type="domain" description="GGDEF" evidence="4">
    <location>
        <begin position="197"/>
        <end position="334"/>
    </location>
</feature>
<dbReference type="InterPro" id="IPR052163">
    <property type="entry name" value="DGC-Regulatory_Protein"/>
</dbReference>
<name>A0ABP8GRC7_9BURK</name>
<evidence type="ECO:0000259" key="3">
    <source>
        <dbReference type="PROSITE" id="PS50110"/>
    </source>
</evidence>
<dbReference type="PROSITE" id="PS50887">
    <property type="entry name" value="GGDEF"/>
    <property type="match status" value="1"/>
</dbReference>
<dbReference type="CDD" id="cd01949">
    <property type="entry name" value="GGDEF"/>
    <property type="match status" value="1"/>
</dbReference>
<reference evidence="6" key="1">
    <citation type="journal article" date="2019" name="Int. J. Syst. Evol. Microbiol.">
        <title>The Global Catalogue of Microorganisms (GCM) 10K type strain sequencing project: providing services to taxonomists for standard genome sequencing and annotation.</title>
        <authorList>
            <consortium name="The Broad Institute Genomics Platform"/>
            <consortium name="The Broad Institute Genome Sequencing Center for Infectious Disease"/>
            <person name="Wu L."/>
            <person name="Ma J."/>
        </authorList>
    </citation>
    <scope>NUCLEOTIDE SEQUENCE [LARGE SCALE GENOMIC DNA]</scope>
    <source>
        <strain evidence="6">JCM 17666</strain>
    </source>
</reference>
<dbReference type="SMART" id="SM00267">
    <property type="entry name" value="GGDEF"/>
    <property type="match status" value="1"/>
</dbReference>
<dbReference type="Pfam" id="PF00072">
    <property type="entry name" value="Response_reg"/>
    <property type="match status" value="1"/>
</dbReference>
<feature type="domain" description="Response regulatory" evidence="3">
    <location>
        <begin position="10"/>
        <end position="126"/>
    </location>
</feature>
<keyword evidence="2" id="KW-0175">Coiled coil</keyword>
<protein>
    <submittedName>
        <fullName evidence="5">Diguanylate cyclase</fullName>
    </submittedName>
</protein>
<dbReference type="PROSITE" id="PS50110">
    <property type="entry name" value="RESPONSE_REGULATORY"/>
    <property type="match status" value="1"/>
</dbReference>
<sequence length="337" mass="36457">MPPSPPARPRILVVDDTPANLFAMRRLLAHVDADVVTAESGNEALALCLDQQFALILLDVNMPDMDGYEVATLLGESPEHADTPIIFVTAAYDDVSRLKGYRAGAVDYIAKPVNDAILLSKVGVFLELYLGRQRLAAALASLEQRNRQLNAEIAERRRIEDRMRHQATHDMLTGLPNRMLFIETLDRCVERAVGGGAPFALVYIDIDGFKAVNDGCGHHAGDLLLQAIAGRLRVALRGRDMIARLGGDEFAALMEDVGDAEAGLAYCRRIGAALRDPYRLDVNGATVEADIGASIGLALCPLHGRSRDALIQAADNAMYEAKRDGKNHSRLAALPAA</sequence>
<dbReference type="SMART" id="SM00448">
    <property type="entry name" value="REC"/>
    <property type="match status" value="1"/>
</dbReference>
<dbReference type="EMBL" id="BAABFO010000005">
    <property type="protein sequence ID" value="GAA4328819.1"/>
    <property type="molecule type" value="Genomic_DNA"/>
</dbReference>
<evidence type="ECO:0000313" key="6">
    <source>
        <dbReference type="Proteomes" id="UP001501671"/>
    </source>
</evidence>
<proteinExistence type="predicted"/>
<dbReference type="Pfam" id="PF00990">
    <property type="entry name" value="GGDEF"/>
    <property type="match status" value="1"/>
</dbReference>
<dbReference type="InterPro" id="IPR043128">
    <property type="entry name" value="Rev_trsase/Diguanyl_cyclase"/>
</dbReference>
<dbReference type="Gene3D" id="3.30.70.270">
    <property type="match status" value="1"/>
</dbReference>
<dbReference type="RefSeq" id="WP_345247917.1">
    <property type="nucleotide sequence ID" value="NZ_BAABFO010000005.1"/>
</dbReference>
<dbReference type="Proteomes" id="UP001501671">
    <property type="component" value="Unassembled WGS sequence"/>
</dbReference>
<dbReference type="InterPro" id="IPR001789">
    <property type="entry name" value="Sig_transdc_resp-reg_receiver"/>
</dbReference>
<dbReference type="PANTHER" id="PTHR46663">
    <property type="entry name" value="DIGUANYLATE CYCLASE DGCT-RELATED"/>
    <property type="match status" value="1"/>
</dbReference>
<evidence type="ECO:0000256" key="1">
    <source>
        <dbReference type="PROSITE-ProRule" id="PRU00169"/>
    </source>
</evidence>
<feature type="coiled-coil region" evidence="2">
    <location>
        <begin position="132"/>
        <end position="162"/>
    </location>
</feature>
<evidence type="ECO:0000259" key="4">
    <source>
        <dbReference type="PROSITE" id="PS50887"/>
    </source>
</evidence>
<accession>A0ABP8GRC7</accession>
<organism evidence="5 6">
    <name type="scientific">Pigmentiphaga soli</name>
    <dbReference type="NCBI Taxonomy" id="1007095"/>
    <lineage>
        <taxon>Bacteria</taxon>
        <taxon>Pseudomonadati</taxon>
        <taxon>Pseudomonadota</taxon>
        <taxon>Betaproteobacteria</taxon>
        <taxon>Burkholderiales</taxon>
        <taxon>Alcaligenaceae</taxon>
        <taxon>Pigmentiphaga</taxon>
    </lineage>
</organism>
<keyword evidence="1" id="KW-0597">Phosphoprotein</keyword>
<feature type="modified residue" description="4-aspartylphosphate" evidence="1">
    <location>
        <position position="59"/>
    </location>
</feature>
<dbReference type="InterPro" id="IPR000160">
    <property type="entry name" value="GGDEF_dom"/>
</dbReference>
<dbReference type="SUPFAM" id="SSF55073">
    <property type="entry name" value="Nucleotide cyclase"/>
    <property type="match status" value="1"/>
</dbReference>
<dbReference type="InterPro" id="IPR029787">
    <property type="entry name" value="Nucleotide_cyclase"/>
</dbReference>
<dbReference type="NCBIfam" id="TIGR00254">
    <property type="entry name" value="GGDEF"/>
    <property type="match status" value="1"/>
</dbReference>
<evidence type="ECO:0000313" key="5">
    <source>
        <dbReference type="EMBL" id="GAA4328819.1"/>
    </source>
</evidence>
<keyword evidence="6" id="KW-1185">Reference proteome</keyword>
<comment type="caution">
    <text evidence="5">The sequence shown here is derived from an EMBL/GenBank/DDBJ whole genome shotgun (WGS) entry which is preliminary data.</text>
</comment>
<evidence type="ECO:0000256" key="2">
    <source>
        <dbReference type="SAM" id="Coils"/>
    </source>
</evidence>